<dbReference type="InterPro" id="IPR052345">
    <property type="entry name" value="Rad_response_metalloprotease"/>
</dbReference>
<dbReference type="RefSeq" id="WP_188823761.1">
    <property type="nucleotide sequence ID" value="NZ_BMLK01000048.1"/>
</dbReference>
<protein>
    <submittedName>
        <fullName evidence="2">Transcriptional regulator</fullName>
    </submittedName>
</protein>
<dbReference type="CDD" id="cd00093">
    <property type="entry name" value="HTH_XRE"/>
    <property type="match status" value="1"/>
</dbReference>
<dbReference type="PROSITE" id="PS50943">
    <property type="entry name" value="HTH_CROC1"/>
    <property type="match status" value="1"/>
</dbReference>
<dbReference type="NCBIfam" id="TIGR02607">
    <property type="entry name" value="antidote_HigA"/>
    <property type="match status" value="1"/>
</dbReference>
<dbReference type="PANTHER" id="PTHR43236:SF1">
    <property type="entry name" value="BLL7220 PROTEIN"/>
    <property type="match status" value="1"/>
</dbReference>
<feature type="domain" description="HTH cro/C1-type" evidence="1">
    <location>
        <begin position="16"/>
        <end position="70"/>
    </location>
</feature>
<dbReference type="SMART" id="SM00530">
    <property type="entry name" value="HTH_XRE"/>
    <property type="match status" value="1"/>
</dbReference>
<proteinExistence type="predicted"/>
<dbReference type="InterPro" id="IPR010982">
    <property type="entry name" value="Lambda_DNA-bd_dom_sf"/>
</dbReference>
<reference evidence="3" key="1">
    <citation type="journal article" date="2019" name="Int. J. Syst. Evol. Microbiol.">
        <title>The Global Catalogue of Microorganisms (GCM) 10K type strain sequencing project: providing services to taxonomists for standard genome sequencing and annotation.</title>
        <authorList>
            <consortium name="The Broad Institute Genomics Platform"/>
            <consortium name="The Broad Institute Genome Sequencing Center for Infectious Disease"/>
            <person name="Wu L."/>
            <person name="Ma J."/>
        </authorList>
    </citation>
    <scope>NUCLEOTIDE SEQUENCE [LARGE SCALE GENOMIC DNA]</scope>
    <source>
        <strain evidence="3">CGMCC 1.6784</strain>
    </source>
</reference>
<name>A0ABQ2K1U3_9SPHN</name>
<dbReference type="Pfam" id="PF01381">
    <property type="entry name" value="HTH_3"/>
    <property type="match status" value="1"/>
</dbReference>
<keyword evidence="3" id="KW-1185">Reference proteome</keyword>
<dbReference type="InterPro" id="IPR001387">
    <property type="entry name" value="Cro/C1-type_HTH"/>
</dbReference>
<organism evidence="2 3">
    <name type="scientific">Novosphingobium indicum</name>
    <dbReference type="NCBI Taxonomy" id="462949"/>
    <lineage>
        <taxon>Bacteria</taxon>
        <taxon>Pseudomonadati</taxon>
        <taxon>Pseudomonadota</taxon>
        <taxon>Alphaproteobacteria</taxon>
        <taxon>Sphingomonadales</taxon>
        <taxon>Sphingomonadaceae</taxon>
        <taxon>Novosphingobium</taxon>
    </lineage>
</organism>
<accession>A0ABQ2K1U3</accession>
<dbReference type="InterPro" id="IPR013430">
    <property type="entry name" value="Toxin_antidote_HigA"/>
</dbReference>
<dbReference type="Proteomes" id="UP000605099">
    <property type="component" value="Unassembled WGS sequence"/>
</dbReference>
<dbReference type="EMBL" id="BMLK01000048">
    <property type="protein sequence ID" value="GGN62506.1"/>
    <property type="molecule type" value="Genomic_DNA"/>
</dbReference>
<evidence type="ECO:0000313" key="2">
    <source>
        <dbReference type="EMBL" id="GGN62506.1"/>
    </source>
</evidence>
<dbReference type="PANTHER" id="PTHR43236">
    <property type="entry name" value="ANTITOXIN HIGA1"/>
    <property type="match status" value="1"/>
</dbReference>
<dbReference type="SUPFAM" id="SSF47413">
    <property type="entry name" value="lambda repressor-like DNA-binding domains"/>
    <property type="match status" value="1"/>
</dbReference>
<evidence type="ECO:0000313" key="3">
    <source>
        <dbReference type="Proteomes" id="UP000605099"/>
    </source>
</evidence>
<gene>
    <name evidence="2" type="ORF">GCM10011349_46250</name>
</gene>
<comment type="caution">
    <text evidence="2">The sequence shown here is derived from an EMBL/GenBank/DDBJ whole genome shotgun (WGS) entry which is preliminary data.</text>
</comment>
<sequence length="376" mass="42920">MAYATPPPVDHPGTFIKEELEDRGWTQADLSYILHMDVSQLNKLIKGATSITPDTAVALGDAFDMPAEFFLNLQQLYDLHRTRKADPGVKARAAWVSKFPVREMIKRRWIEDAEPDLLDLQMLRFFGKNRIEDIPFVSDAPLLAHAARKQDYAGTTELQYVWLNRVRKMAEQIECPLYSEEALRKNLPSIREHMHLKDDLIHIPEILHKSGVRFVLVEALPGSKIDGVCVWLGGQPVIGMTLRLDRIDNFCFVLMHEITHVLNGDGKEFSFAPVDSDTGNDVAMDCEKVANDEAAEFCVPRALMDSFIARKSPFISRDDVLSFAARLEIHPGVVVGQIQNRTKKWNWLREYQIGIREYLLEWKHKDGWGHFSPTGL</sequence>
<evidence type="ECO:0000259" key="1">
    <source>
        <dbReference type="PROSITE" id="PS50943"/>
    </source>
</evidence>
<dbReference type="Gene3D" id="1.10.260.40">
    <property type="entry name" value="lambda repressor-like DNA-binding domains"/>
    <property type="match status" value="1"/>
</dbReference>